<evidence type="ECO:0000256" key="5">
    <source>
        <dbReference type="ARBA" id="ARBA00022842"/>
    </source>
</evidence>
<dbReference type="InterPro" id="IPR045121">
    <property type="entry name" value="CoAse"/>
</dbReference>
<dbReference type="AlphaFoldDB" id="A0A520KQT5"/>
<evidence type="ECO:0000313" key="8">
    <source>
        <dbReference type="EMBL" id="RZN63913.1"/>
    </source>
</evidence>
<keyword evidence="6" id="KW-0464">Manganese</keyword>
<sequence length="177" mass="20525">MYRLREILAHRERDLILDNNLKQSAVLVPLFKKDHDYDILFIKRAENLTYHKGEVSFPGGARENNEDLKDTALRESYEEIGLKPKDVDVLGVLDDIKTISSSFIVTSFVGIIPYPYNFLINKKEVQRIISVPLSFFIDNSDTVVWNYKGDTIWGGTAFILKNFLSILEEYKIEIEEF</sequence>
<comment type="cofactor">
    <cofactor evidence="2">
        <name>Mg(2+)</name>
        <dbReference type="ChEBI" id="CHEBI:18420"/>
    </cofactor>
</comment>
<evidence type="ECO:0000256" key="2">
    <source>
        <dbReference type="ARBA" id="ARBA00001946"/>
    </source>
</evidence>
<dbReference type="GO" id="GO:0046872">
    <property type="term" value="F:metal ion binding"/>
    <property type="evidence" value="ECO:0007669"/>
    <property type="project" value="UniProtKB-KW"/>
</dbReference>
<dbReference type="InterPro" id="IPR020084">
    <property type="entry name" value="NUDIX_hydrolase_CS"/>
</dbReference>
<dbReference type="InterPro" id="IPR015797">
    <property type="entry name" value="NUDIX_hydrolase-like_dom_sf"/>
</dbReference>
<keyword evidence="5" id="KW-0460">Magnesium</keyword>
<dbReference type="PANTHER" id="PTHR12992:SF11">
    <property type="entry name" value="MITOCHONDRIAL COENZYME A DIPHOSPHATASE NUDT8"/>
    <property type="match status" value="1"/>
</dbReference>
<gene>
    <name evidence="8" type="ORF">EF806_06705</name>
</gene>
<reference evidence="8 9" key="1">
    <citation type="journal article" date="2019" name="Nat. Microbiol.">
        <title>Wide diversity of methane and short-chain alkane metabolisms in uncultured archaea.</title>
        <authorList>
            <person name="Borrel G."/>
            <person name="Adam P.S."/>
            <person name="McKay L.J."/>
            <person name="Chen L.X."/>
            <person name="Sierra-Garcia I.N."/>
            <person name="Sieber C.M."/>
            <person name="Letourneur Q."/>
            <person name="Ghozlane A."/>
            <person name="Andersen G.L."/>
            <person name="Li W.J."/>
            <person name="Hallam S.J."/>
            <person name="Muyzer G."/>
            <person name="de Oliveira V.M."/>
            <person name="Inskeep W.P."/>
            <person name="Banfield J.F."/>
            <person name="Gribaldo S."/>
        </authorList>
    </citation>
    <scope>NUCLEOTIDE SEQUENCE [LARGE SCALE GENOMIC DNA]</scope>
    <source>
        <strain evidence="8">NM1a</strain>
    </source>
</reference>
<evidence type="ECO:0000256" key="3">
    <source>
        <dbReference type="ARBA" id="ARBA00022723"/>
    </source>
</evidence>
<dbReference type="GO" id="GO:0010945">
    <property type="term" value="F:coenzyme A diphosphatase activity"/>
    <property type="evidence" value="ECO:0007669"/>
    <property type="project" value="InterPro"/>
</dbReference>
<comment type="cofactor">
    <cofactor evidence="1">
        <name>Mn(2+)</name>
        <dbReference type="ChEBI" id="CHEBI:29035"/>
    </cofactor>
</comment>
<dbReference type="InterPro" id="IPR000086">
    <property type="entry name" value="NUDIX_hydrolase_dom"/>
</dbReference>
<evidence type="ECO:0000256" key="6">
    <source>
        <dbReference type="ARBA" id="ARBA00023211"/>
    </source>
</evidence>
<dbReference type="PROSITE" id="PS51462">
    <property type="entry name" value="NUDIX"/>
    <property type="match status" value="1"/>
</dbReference>
<dbReference type="PROSITE" id="PS00893">
    <property type="entry name" value="NUDIX_BOX"/>
    <property type="match status" value="1"/>
</dbReference>
<name>A0A520KQT5_METT2</name>
<dbReference type="EMBL" id="RXIF01000012">
    <property type="protein sequence ID" value="RZN63913.1"/>
    <property type="molecule type" value="Genomic_DNA"/>
</dbReference>
<evidence type="ECO:0000313" key="9">
    <source>
        <dbReference type="Proteomes" id="UP000317158"/>
    </source>
</evidence>
<proteinExistence type="predicted"/>
<protein>
    <submittedName>
        <fullName evidence="8">CoA pyrophosphatase</fullName>
    </submittedName>
</protein>
<accession>A0A520KQT5</accession>
<dbReference type="CDD" id="cd03426">
    <property type="entry name" value="NUDIX_CoAse_Nudt7"/>
    <property type="match status" value="1"/>
</dbReference>
<evidence type="ECO:0000259" key="7">
    <source>
        <dbReference type="PROSITE" id="PS51462"/>
    </source>
</evidence>
<keyword evidence="4" id="KW-0378">Hydrolase</keyword>
<evidence type="ECO:0000256" key="1">
    <source>
        <dbReference type="ARBA" id="ARBA00001936"/>
    </source>
</evidence>
<organism evidence="8 9">
    <name type="scientific">Methanoliparum thermophilum</name>
    <dbReference type="NCBI Taxonomy" id="2491083"/>
    <lineage>
        <taxon>Archaea</taxon>
        <taxon>Methanobacteriati</taxon>
        <taxon>Methanobacteriota</taxon>
        <taxon>Candidatus Methanoliparia</taxon>
        <taxon>Candidatus Methanoliparales</taxon>
        <taxon>Candidatus Methanoliparaceae</taxon>
        <taxon>Candidatus Methanoliparum</taxon>
    </lineage>
</organism>
<dbReference type="PANTHER" id="PTHR12992">
    <property type="entry name" value="NUDIX HYDROLASE"/>
    <property type="match status" value="1"/>
</dbReference>
<dbReference type="Gene3D" id="3.90.79.10">
    <property type="entry name" value="Nucleoside Triphosphate Pyrophosphohydrolase"/>
    <property type="match status" value="1"/>
</dbReference>
<dbReference type="Pfam" id="PF00293">
    <property type="entry name" value="NUDIX"/>
    <property type="match status" value="1"/>
</dbReference>
<feature type="domain" description="Nudix hydrolase" evidence="7">
    <location>
        <begin position="21"/>
        <end position="156"/>
    </location>
</feature>
<dbReference type="SUPFAM" id="SSF55811">
    <property type="entry name" value="Nudix"/>
    <property type="match status" value="1"/>
</dbReference>
<evidence type="ECO:0000256" key="4">
    <source>
        <dbReference type="ARBA" id="ARBA00022801"/>
    </source>
</evidence>
<dbReference type="Proteomes" id="UP000317158">
    <property type="component" value="Unassembled WGS sequence"/>
</dbReference>
<comment type="caution">
    <text evidence="8">The sequence shown here is derived from an EMBL/GenBank/DDBJ whole genome shotgun (WGS) entry which is preliminary data.</text>
</comment>
<keyword evidence="3" id="KW-0479">Metal-binding</keyword>